<feature type="transmembrane region" description="Helical" evidence="1">
    <location>
        <begin position="145"/>
        <end position="163"/>
    </location>
</feature>
<feature type="transmembrane region" description="Helical" evidence="1">
    <location>
        <begin position="61"/>
        <end position="85"/>
    </location>
</feature>
<sequence>MKKYIVAELKRIFKPRSIWIFISIIALLCIINIYFTNKVIDEDITYNGKADKYSFLISPPISINALALLFLSGGFILGCFAVWNMHQEYSTKCIYIRWSMGNMRSVLLSKFLSGILLIVLSVFIVILMGGIADIFWILSHSFSRVKFSVILYLKKISVIILYLSRSYVLGIMCGYLFTKLPYAILVFIGFTLLERQYLPYSHVLLTNIFYDIKGGMLTPVLDLFPPCEVKASVMGLIIEVLAGGILLNYLPYWKSVNVKE</sequence>
<dbReference type="STRING" id="937334.SAMN05444406_11529"/>
<protein>
    <recommendedName>
        <fullName evidence="4">ABC-2 family transporter protein</fullName>
    </recommendedName>
</protein>
<accession>A0A1I5WAT3</accession>
<proteinExistence type="predicted"/>
<organism evidence="2 3">
    <name type="scientific">Caldicoprobacter faecalis</name>
    <dbReference type="NCBI Taxonomy" id="937334"/>
    <lineage>
        <taxon>Bacteria</taxon>
        <taxon>Bacillati</taxon>
        <taxon>Bacillota</taxon>
        <taxon>Clostridia</taxon>
        <taxon>Caldicoprobacterales</taxon>
        <taxon>Caldicoprobacteraceae</taxon>
        <taxon>Caldicoprobacter</taxon>
    </lineage>
</organism>
<evidence type="ECO:0000313" key="3">
    <source>
        <dbReference type="Proteomes" id="UP000198577"/>
    </source>
</evidence>
<evidence type="ECO:0008006" key="4">
    <source>
        <dbReference type="Google" id="ProtNLM"/>
    </source>
</evidence>
<keyword evidence="1" id="KW-0472">Membrane</keyword>
<feature type="transmembrane region" description="Helical" evidence="1">
    <location>
        <begin position="18"/>
        <end position="35"/>
    </location>
</feature>
<evidence type="ECO:0000313" key="2">
    <source>
        <dbReference type="EMBL" id="SFQ16848.1"/>
    </source>
</evidence>
<keyword evidence="1" id="KW-0812">Transmembrane</keyword>
<dbReference type="EMBL" id="FOXR01000015">
    <property type="protein sequence ID" value="SFQ16848.1"/>
    <property type="molecule type" value="Genomic_DNA"/>
</dbReference>
<keyword evidence="1" id="KW-1133">Transmembrane helix</keyword>
<reference evidence="2 3" key="1">
    <citation type="submission" date="2016-10" db="EMBL/GenBank/DDBJ databases">
        <authorList>
            <person name="de Groot N.N."/>
        </authorList>
    </citation>
    <scope>NUCLEOTIDE SEQUENCE [LARGE SCALE GENOMIC DNA]</scope>
    <source>
        <strain evidence="2 3">DSM 20678</strain>
    </source>
</reference>
<gene>
    <name evidence="2" type="ORF">SAMN05444406_11529</name>
</gene>
<keyword evidence="3" id="KW-1185">Reference proteome</keyword>
<feature type="transmembrane region" description="Helical" evidence="1">
    <location>
        <begin position="175"/>
        <end position="193"/>
    </location>
</feature>
<dbReference type="RefSeq" id="WP_025746815.1">
    <property type="nucleotide sequence ID" value="NZ_FOXR01000015.1"/>
</dbReference>
<feature type="transmembrane region" description="Helical" evidence="1">
    <location>
        <begin position="106"/>
        <end position="139"/>
    </location>
</feature>
<dbReference type="Proteomes" id="UP000198577">
    <property type="component" value="Unassembled WGS sequence"/>
</dbReference>
<evidence type="ECO:0000256" key="1">
    <source>
        <dbReference type="SAM" id="Phobius"/>
    </source>
</evidence>
<name>A0A1I5WAT3_9FIRM</name>
<feature type="transmembrane region" description="Helical" evidence="1">
    <location>
        <begin position="231"/>
        <end position="250"/>
    </location>
</feature>
<dbReference type="AlphaFoldDB" id="A0A1I5WAT3"/>